<name>A0A068QMB3_9GAMM</name>
<gene>
    <name evidence="1" type="ORF">XDD1_0313</name>
</gene>
<dbReference type="Proteomes" id="UP000032721">
    <property type="component" value="Chromosome"/>
</dbReference>
<evidence type="ECO:0000313" key="2">
    <source>
        <dbReference type="Proteomes" id="UP000032721"/>
    </source>
</evidence>
<dbReference type="AlphaFoldDB" id="A0A068QMB3"/>
<sequence length="54" mass="6442">MLLYCQPLKSAFEIRPIYRLQQKEQEVENVFALIKVDMRDERKSTNDDPVDLTN</sequence>
<dbReference type="EMBL" id="FO704550">
    <property type="protein sequence ID" value="CDG16022.1"/>
    <property type="molecule type" value="Genomic_DNA"/>
</dbReference>
<protein>
    <submittedName>
        <fullName evidence="1">Uncharacterized protein</fullName>
    </submittedName>
</protein>
<accession>A0A068QMB3</accession>
<evidence type="ECO:0000313" key="1">
    <source>
        <dbReference type="EMBL" id="CDG16022.1"/>
    </source>
</evidence>
<reference evidence="1 2" key="1">
    <citation type="submission" date="2013-07" db="EMBL/GenBank/DDBJ databases">
        <authorList>
            <person name="Genoscope - CEA"/>
        </authorList>
    </citation>
    <scope>NUCLEOTIDE SEQUENCE [LARGE SCALE GENOMIC DNA]</scope>
    <source>
        <strain evidence="2">FRM16 / DSM 17909</strain>
    </source>
</reference>
<dbReference type="KEGG" id="xdo:XDD1_0313"/>
<proteinExistence type="predicted"/>
<organism evidence="1 2">
    <name type="scientific">Xenorhabdus doucetiae</name>
    <dbReference type="NCBI Taxonomy" id="351671"/>
    <lineage>
        <taxon>Bacteria</taxon>
        <taxon>Pseudomonadati</taxon>
        <taxon>Pseudomonadota</taxon>
        <taxon>Gammaproteobacteria</taxon>
        <taxon>Enterobacterales</taxon>
        <taxon>Morganellaceae</taxon>
        <taxon>Xenorhabdus</taxon>
    </lineage>
</organism>
<dbReference type="HOGENOM" id="CLU_3049456_0_0_6"/>